<keyword evidence="5" id="KW-0547">Nucleotide-binding</keyword>
<feature type="region of interest" description="Disordered" evidence="14">
    <location>
        <begin position="52"/>
        <end position="78"/>
    </location>
</feature>
<dbReference type="AlphaFoldDB" id="A0A8J9YGS9"/>
<dbReference type="InterPro" id="IPR018297">
    <property type="entry name" value="A/G_cyclase_CS"/>
</dbReference>
<dbReference type="EMBL" id="OV170229">
    <property type="protein sequence ID" value="CAH0731829.1"/>
    <property type="molecule type" value="Genomic_DNA"/>
</dbReference>
<evidence type="ECO:0000256" key="11">
    <source>
        <dbReference type="ARBA" id="ARBA00023239"/>
    </source>
</evidence>
<dbReference type="Proteomes" id="UP000838878">
    <property type="component" value="Chromosome 9"/>
</dbReference>
<reference evidence="16" key="1">
    <citation type="submission" date="2021-12" db="EMBL/GenBank/DDBJ databases">
        <authorList>
            <person name="Martin H S."/>
        </authorList>
    </citation>
    <scope>NUCLEOTIDE SEQUENCE</scope>
</reference>
<proteinExistence type="inferred from homology"/>
<evidence type="ECO:0000256" key="10">
    <source>
        <dbReference type="ARBA" id="ARBA00023180"/>
    </source>
</evidence>
<protein>
    <recommendedName>
        <fullName evidence="2">guanylate cyclase</fullName>
        <ecNumber evidence="2">4.6.1.2</ecNumber>
    </recommendedName>
</protein>
<organism evidence="16 17">
    <name type="scientific">Brenthis ino</name>
    <name type="common">lesser marbled fritillary</name>
    <dbReference type="NCBI Taxonomy" id="405034"/>
    <lineage>
        <taxon>Eukaryota</taxon>
        <taxon>Metazoa</taxon>
        <taxon>Ecdysozoa</taxon>
        <taxon>Arthropoda</taxon>
        <taxon>Hexapoda</taxon>
        <taxon>Insecta</taxon>
        <taxon>Pterygota</taxon>
        <taxon>Neoptera</taxon>
        <taxon>Endopterygota</taxon>
        <taxon>Lepidoptera</taxon>
        <taxon>Glossata</taxon>
        <taxon>Ditrysia</taxon>
        <taxon>Papilionoidea</taxon>
        <taxon>Nymphalidae</taxon>
        <taxon>Heliconiinae</taxon>
        <taxon>Argynnini</taxon>
        <taxon>Brenthis</taxon>
    </lineage>
</organism>
<evidence type="ECO:0000256" key="5">
    <source>
        <dbReference type="ARBA" id="ARBA00022741"/>
    </source>
</evidence>
<feature type="non-terminal residue" evidence="16">
    <location>
        <position position="504"/>
    </location>
</feature>
<dbReference type="PROSITE" id="PS00452">
    <property type="entry name" value="GUANYLATE_CYCLASE_1"/>
    <property type="match status" value="1"/>
</dbReference>
<comment type="similarity">
    <text evidence="13">Belongs to the adenylyl cyclase class-4/guanylyl cyclase family.</text>
</comment>
<dbReference type="InterPro" id="IPR050401">
    <property type="entry name" value="Cyclic_nucleotide_synthase"/>
</dbReference>
<feature type="compositionally biased region" description="Basic and acidic residues" evidence="14">
    <location>
        <begin position="386"/>
        <end position="400"/>
    </location>
</feature>
<feature type="compositionally biased region" description="Polar residues" evidence="14">
    <location>
        <begin position="347"/>
        <end position="385"/>
    </location>
</feature>
<feature type="domain" description="Guanylate cyclase" evidence="15">
    <location>
        <begin position="165"/>
        <end position="295"/>
    </location>
</feature>
<dbReference type="PANTHER" id="PTHR11920:SF494">
    <property type="entry name" value="ATRIAL NATRIURETIC PEPTIDE RECEPTOR 2"/>
    <property type="match status" value="1"/>
</dbReference>
<dbReference type="PROSITE" id="PS50125">
    <property type="entry name" value="GUANYLATE_CYCLASE_2"/>
    <property type="match status" value="1"/>
</dbReference>
<dbReference type="Gene3D" id="6.10.250.780">
    <property type="match status" value="1"/>
</dbReference>
<keyword evidence="7" id="KW-0342">GTP-binding</keyword>
<dbReference type="SMART" id="SM00044">
    <property type="entry name" value="CYCc"/>
    <property type="match status" value="1"/>
</dbReference>
<dbReference type="EC" id="4.6.1.2" evidence="2"/>
<evidence type="ECO:0000256" key="4">
    <source>
        <dbReference type="ARBA" id="ARBA00022729"/>
    </source>
</evidence>
<accession>A0A8J9YGS9</accession>
<dbReference type="GO" id="GO:0004383">
    <property type="term" value="F:guanylate cyclase activity"/>
    <property type="evidence" value="ECO:0007669"/>
    <property type="project" value="UniProtKB-EC"/>
</dbReference>
<evidence type="ECO:0000256" key="7">
    <source>
        <dbReference type="ARBA" id="ARBA00023134"/>
    </source>
</evidence>
<evidence type="ECO:0000256" key="2">
    <source>
        <dbReference type="ARBA" id="ARBA00012202"/>
    </source>
</evidence>
<keyword evidence="9" id="KW-0675">Receptor</keyword>
<evidence type="ECO:0000256" key="3">
    <source>
        <dbReference type="ARBA" id="ARBA00022692"/>
    </source>
</evidence>
<dbReference type="PANTHER" id="PTHR11920">
    <property type="entry name" value="GUANYLYL CYCLASE"/>
    <property type="match status" value="1"/>
</dbReference>
<dbReference type="SUPFAM" id="SSF55073">
    <property type="entry name" value="Nucleotide cyclase"/>
    <property type="match status" value="1"/>
</dbReference>
<keyword evidence="8" id="KW-0472">Membrane</keyword>
<dbReference type="Gene3D" id="3.30.70.1230">
    <property type="entry name" value="Nucleotide cyclase"/>
    <property type="match status" value="1"/>
</dbReference>
<keyword evidence="4" id="KW-0732">Signal</keyword>
<evidence type="ECO:0000259" key="15">
    <source>
        <dbReference type="PROSITE" id="PS50125"/>
    </source>
</evidence>
<dbReference type="CDD" id="cd07302">
    <property type="entry name" value="CHD"/>
    <property type="match status" value="1"/>
</dbReference>
<evidence type="ECO:0000313" key="16">
    <source>
        <dbReference type="EMBL" id="CAH0731829.1"/>
    </source>
</evidence>
<keyword evidence="10" id="KW-0325">Glycoprotein</keyword>
<dbReference type="GO" id="GO:0005525">
    <property type="term" value="F:GTP binding"/>
    <property type="evidence" value="ECO:0007669"/>
    <property type="project" value="UniProtKB-KW"/>
</dbReference>
<dbReference type="OrthoDB" id="60033at2759"/>
<dbReference type="GO" id="GO:0035556">
    <property type="term" value="P:intracellular signal transduction"/>
    <property type="evidence" value="ECO:0007669"/>
    <property type="project" value="InterPro"/>
</dbReference>
<keyword evidence="11 13" id="KW-0456">Lyase</keyword>
<evidence type="ECO:0000256" key="9">
    <source>
        <dbReference type="ARBA" id="ARBA00023170"/>
    </source>
</evidence>
<dbReference type="GO" id="GO:0004016">
    <property type="term" value="F:adenylate cyclase activity"/>
    <property type="evidence" value="ECO:0007669"/>
    <property type="project" value="TreeGrafter"/>
</dbReference>
<name>A0A8J9YGS9_9NEOP</name>
<evidence type="ECO:0000256" key="1">
    <source>
        <dbReference type="ARBA" id="ARBA00004479"/>
    </source>
</evidence>
<dbReference type="InterPro" id="IPR001054">
    <property type="entry name" value="A/G_cyclase"/>
</dbReference>
<dbReference type="GO" id="GO:0007168">
    <property type="term" value="P:receptor guanylyl cyclase signaling pathway"/>
    <property type="evidence" value="ECO:0007669"/>
    <property type="project" value="TreeGrafter"/>
</dbReference>
<evidence type="ECO:0000256" key="12">
    <source>
        <dbReference type="ARBA" id="ARBA00023293"/>
    </source>
</evidence>
<keyword evidence="17" id="KW-1185">Reference proteome</keyword>
<dbReference type="InterPro" id="IPR029787">
    <property type="entry name" value="Nucleotide_cyclase"/>
</dbReference>
<sequence length="504" mass="56528">MSLVPPGGADSPSPRRAVSPLLESRRPHCTLACDYCAAILEDKFRRNADMRNRGTSPLSVSPRQSLTGEPPWALPDDDRPDFSALKENIHRINKDCETSTRLDMLLTQVEQYANNLEALVEERTSDYLEEKRKCEELLYQLLPKSVASQLIMGQPVMAETYDQVTIYFSDIIGFTQLSAESTPLEVVDLLNDLYTSFDSIIENFDVYKVETIGDAYMVVSGLPMRNGNRHAAEIARMSLALLRAVRLKTVPHRPGERLLLRIGMHSGPCVAGVVGLKMPRYCLFGDTVNTASRMESHGEALKIHVSPKTKEVLDLYDCFDLECRGEIIMKGKGKMTTYWLLGEKSGSNENNTYRQTNHNDNTVTNNPSITFQGPDSPASHSLTHSHSPEKNGLKETNNKRTTEIQAERDRIKHEIATFVAKDLINNIDNAVREFRLSEAKINASAPNNNKQICNGNGKGLITPTYDKELVINKGKVRDVVNRFNNTINNVNEIVKNMKTENCKK</sequence>
<keyword evidence="6" id="KW-1133">Transmembrane helix</keyword>
<dbReference type="FunFam" id="3.30.70.1230:FF:000004">
    <property type="entry name" value="Guanylate cyclase"/>
    <property type="match status" value="1"/>
</dbReference>
<evidence type="ECO:0000256" key="13">
    <source>
        <dbReference type="RuleBase" id="RU000405"/>
    </source>
</evidence>
<feature type="region of interest" description="Disordered" evidence="14">
    <location>
        <begin position="347"/>
        <end position="400"/>
    </location>
</feature>
<evidence type="ECO:0000256" key="14">
    <source>
        <dbReference type="SAM" id="MobiDB-lite"/>
    </source>
</evidence>
<gene>
    <name evidence="16" type="ORF">BINO364_LOCUS16609</name>
</gene>
<evidence type="ECO:0000256" key="8">
    <source>
        <dbReference type="ARBA" id="ARBA00023136"/>
    </source>
</evidence>
<dbReference type="Pfam" id="PF00211">
    <property type="entry name" value="Guanylate_cyc"/>
    <property type="match status" value="1"/>
</dbReference>
<keyword evidence="12" id="KW-0141">cGMP biosynthesis</keyword>
<feature type="compositionally biased region" description="Polar residues" evidence="14">
    <location>
        <begin position="53"/>
        <end position="67"/>
    </location>
</feature>
<evidence type="ECO:0000256" key="6">
    <source>
        <dbReference type="ARBA" id="ARBA00022989"/>
    </source>
</evidence>
<comment type="subcellular location">
    <subcellularLocation>
        <location evidence="1">Membrane</location>
        <topology evidence="1">Single-pass type I membrane protein</topology>
    </subcellularLocation>
</comment>
<evidence type="ECO:0000313" key="17">
    <source>
        <dbReference type="Proteomes" id="UP000838878"/>
    </source>
</evidence>
<dbReference type="GO" id="GO:0001653">
    <property type="term" value="F:peptide receptor activity"/>
    <property type="evidence" value="ECO:0007669"/>
    <property type="project" value="TreeGrafter"/>
</dbReference>
<dbReference type="GO" id="GO:0005886">
    <property type="term" value="C:plasma membrane"/>
    <property type="evidence" value="ECO:0007669"/>
    <property type="project" value="TreeGrafter"/>
</dbReference>
<keyword evidence="3" id="KW-0812">Transmembrane</keyword>